<dbReference type="EMBL" id="JH000454">
    <property type="protein sequence ID" value="EGW00395.1"/>
    <property type="molecule type" value="Genomic_DNA"/>
</dbReference>
<dbReference type="InParanoid" id="G3HK74"/>
<name>G3HK74_CRIGR</name>
<keyword evidence="1" id="KW-0732">Signal</keyword>
<gene>
    <name evidence="2" type="ORF">I79_011091</name>
</gene>
<dbReference type="AlphaFoldDB" id="G3HK74"/>
<dbReference type="Proteomes" id="UP000001075">
    <property type="component" value="Unassembled WGS sequence"/>
</dbReference>
<protein>
    <submittedName>
        <fullName evidence="2">Uncharacterized protein</fullName>
    </submittedName>
</protein>
<feature type="chain" id="PRO_5012926384" evidence="1">
    <location>
        <begin position="16"/>
        <end position="143"/>
    </location>
</feature>
<evidence type="ECO:0000256" key="1">
    <source>
        <dbReference type="SAM" id="SignalP"/>
    </source>
</evidence>
<organism evidence="2 3">
    <name type="scientific">Cricetulus griseus</name>
    <name type="common">Chinese hamster</name>
    <name type="synonym">Cricetulus barabensis griseus</name>
    <dbReference type="NCBI Taxonomy" id="10029"/>
    <lineage>
        <taxon>Eukaryota</taxon>
        <taxon>Metazoa</taxon>
        <taxon>Chordata</taxon>
        <taxon>Craniata</taxon>
        <taxon>Vertebrata</taxon>
        <taxon>Euteleostomi</taxon>
        <taxon>Mammalia</taxon>
        <taxon>Eutheria</taxon>
        <taxon>Euarchontoglires</taxon>
        <taxon>Glires</taxon>
        <taxon>Rodentia</taxon>
        <taxon>Myomorpha</taxon>
        <taxon>Muroidea</taxon>
        <taxon>Cricetidae</taxon>
        <taxon>Cricetinae</taxon>
        <taxon>Cricetulus</taxon>
    </lineage>
</organism>
<evidence type="ECO:0000313" key="3">
    <source>
        <dbReference type="Proteomes" id="UP000001075"/>
    </source>
</evidence>
<feature type="signal peptide" evidence="1">
    <location>
        <begin position="1"/>
        <end position="15"/>
    </location>
</feature>
<accession>G3HK74</accession>
<evidence type="ECO:0000313" key="2">
    <source>
        <dbReference type="EMBL" id="EGW00395.1"/>
    </source>
</evidence>
<reference evidence="3" key="1">
    <citation type="journal article" date="2011" name="Nat. Biotechnol.">
        <title>The genomic sequence of the Chinese hamster ovary (CHO)-K1 cell line.</title>
        <authorList>
            <person name="Xu X."/>
            <person name="Nagarajan H."/>
            <person name="Lewis N.E."/>
            <person name="Pan S."/>
            <person name="Cai Z."/>
            <person name="Liu X."/>
            <person name="Chen W."/>
            <person name="Xie M."/>
            <person name="Wang W."/>
            <person name="Hammond S."/>
            <person name="Andersen M.R."/>
            <person name="Neff N."/>
            <person name="Passarelli B."/>
            <person name="Koh W."/>
            <person name="Fan H.C."/>
            <person name="Wang J."/>
            <person name="Gui Y."/>
            <person name="Lee K.H."/>
            <person name="Betenbaugh M.J."/>
            <person name="Quake S.R."/>
            <person name="Famili I."/>
            <person name="Palsson B.O."/>
            <person name="Wang J."/>
        </authorList>
    </citation>
    <scope>NUCLEOTIDE SEQUENCE [LARGE SCALE GENOMIC DNA]</scope>
    <source>
        <strain evidence="3">CHO K1 cell line</strain>
    </source>
</reference>
<sequence>MCSLLCICRAPGCVALCLFPPGCHLVSWWTGLMVPVSLVRFKMVSLAGLLLPSQEYILALESKDMEKGDLVLYIGRIGTRSAATIDGFRKATKQNSSLFIQSLAESAILLPSSLVELQLPFGPRLASDPLFGLSIVVIPQKLH</sequence>
<proteinExistence type="predicted"/>